<proteinExistence type="inferred from homology"/>
<feature type="domain" description="tRNA/rRNA methyltransferase SpoU type" evidence="6">
    <location>
        <begin position="43"/>
        <end position="175"/>
    </location>
</feature>
<evidence type="ECO:0000256" key="4">
    <source>
        <dbReference type="ARBA" id="ARBA00022691"/>
    </source>
</evidence>
<reference evidence="7" key="1">
    <citation type="journal article" date="2015" name="Nature">
        <title>Complex archaea that bridge the gap between prokaryotes and eukaryotes.</title>
        <authorList>
            <person name="Spang A."/>
            <person name="Saw J.H."/>
            <person name="Jorgensen S.L."/>
            <person name="Zaremba-Niedzwiedzka K."/>
            <person name="Martijn J."/>
            <person name="Lind A.E."/>
            <person name="van Eijk R."/>
            <person name="Schleper C."/>
            <person name="Guy L."/>
            <person name="Ettema T.J."/>
        </authorList>
    </citation>
    <scope>NUCLEOTIDE SEQUENCE</scope>
</reference>
<dbReference type="InterPro" id="IPR029026">
    <property type="entry name" value="tRNA_m1G_MTases_N"/>
</dbReference>
<evidence type="ECO:0000313" key="7">
    <source>
        <dbReference type="EMBL" id="KKN91670.1"/>
    </source>
</evidence>
<dbReference type="SUPFAM" id="SSF75217">
    <property type="entry name" value="alpha/beta knot"/>
    <property type="match status" value="1"/>
</dbReference>
<accession>A0A0F9UEP4</accession>
<name>A0A0F9UEP4_9ZZZZ</name>
<dbReference type="InterPro" id="IPR001537">
    <property type="entry name" value="SpoU_MeTrfase"/>
</dbReference>
<comment type="caution">
    <text evidence="7">The sequence shown here is derived from an EMBL/GenBank/DDBJ whole genome shotgun (WGS) entry which is preliminary data.</text>
</comment>
<comment type="similarity">
    <text evidence="1">Belongs to the class IV-like SAM-binding methyltransferase superfamily. RNA methyltransferase TrmH family.</text>
</comment>
<dbReference type="GO" id="GO:0005829">
    <property type="term" value="C:cytosol"/>
    <property type="evidence" value="ECO:0007669"/>
    <property type="project" value="TreeGrafter"/>
</dbReference>
<dbReference type="InterPro" id="IPR004384">
    <property type="entry name" value="RNA_MeTrfase_TrmJ/LasT"/>
</dbReference>
<dbReference type="AlphaFoldDB" id="A0A0F9UEP4"/>
<dbReference type="GO" id="GO:0002128">
    <property type="term" value="P:tRNA nucleoside ribose methylation"/>
    <property type="evidence" value="ECO:0007669"/>
    <property type="project" value="TreeGrafter"/>
</dbReference>
<evidence type="ECO:0000256" key="1">
    <source>
        <dbReference type="ARBA" id="ARBA00007228"/>
    </source>
</evidence>
<evidence type="ECO:0000256" key="5">
    <source>
        <dbReference type="SAM" id="MobiDB-lite"/>
    </source>
</evidence>
<dbReference type="GO" id="GO:0008173">
    <property type="term" value="F:RNA methyltransferase activity"/>
    <property type="evidence" value="ECO:0007669"/>
    <property type="project" value="InterPro"/>
</dbReference>
<dbReference type="CDD" id="cd18098">
    <property type="entry name" value="SpoU-like"/>
    <property type="match status" value="1"/>
</dbReference>
<dbReference type="PANTHER" id="PTHR42786">
    <property type="entry name" value="TRNA/RRNA METHYLTRANSFERASE"/>
    <property type="match status" value="1"/>
</dbReference>
<feature type="compositionally biased region" description="Polar residues" evidence="5">
    <location>
        <begin position="199"/>
        <end position="208"/>
    </location>
</feature>
<dbReference type="EMBL" id="LAZR01000101">
    <property type="protein sequence ID" value="KKN91670.1"/>
    <property type="molecule type" value="Genomic_DNA"/>
</dbReference>
<keyword evidence="4" id="KW-0949">S-adenosyl-L-methionine</keyword>
<keyword evidence="3" id="KW-0808">Transferase</keyword>
<sequence length="216" mass="23217">MLVFSLRTIPSTDEAFTGKRHGLRFPGRLATNESETMPATSVSIGLIDPKSPSNVGAVMRAAGCYQVDAVLYTGSRYDRAARFHTDTKSARLRIPLTNVTCLLDALPDTTQIVCVELVEGAIALPAFEHPDQVLYVFGPEDGSLDQALVDRADAVVYIPTVGCMNLAATVNVVLYDRLAKSGAAAGSDELIRHSRDTNNRVTTPSRSDGSFRATKS</sequence>
<evidence type="ECO:0000256" key="2">
    <source>
        <dbReference type="ARBA" id="ARBA00022603"/>
    </source>
</evidence>
<evidence type="ECO:0000259" key="6">
    <source>
        <dbReference type="Pfam" id="PF00588"/>
    </source>
</evidence>
<protein>
    <recommendedName>
        <fullName evidence="6">tRNA/rRNA methyltransferase SpoU type domain-containing protein</fullName>
    </recommendedName>
</protein>
<dbReference type="PANTHER" id="PTHR42786:SF6">
    <property type="entry name" value="TRNA_RRNA METHYLTRANSFERASE SPOU TYPE DOMAIN-CONTAINING PROTEIN"/>
    <property type="match status" value="1"/>
</dbReference>
<dbReference type="GO" id="GO:0003723">
    <property type="term" value="F:RNA binding"/>
    <property type="evidence" value="ECO:0007669"/>
    <property type="project" value="InterPro"/>
</dbReference>
<evidence type="ECO:0000256" key="3">
    <source>
        <dbReference type="ARBA" id="ARBA00022679"/>
    </source>
</evidence>
<dbReference type="Gene3D" id="3.40.1280.10">
    <property type="match status" value="1"/>
</dbReference>
<feature type="region of interest" description="Disordered" evidence="5">
    <location>
        <begin position="190"/>
        <end position="216"/>
    </location>
</feature>
<dbReference type="Pfam" id="PF00588">
    <property type="entry name" value="SpoU_methylase"/>
    <property type="match status" value="1"/>
</dbReference>
<organism evidence="7">
    <name type="scientific">marine sediment metagenome</name>
    <dbReference type="NCBI Taxonomy" id="412755"/>
    <lineage>
        <taxon>unclassified sequences</taxon>
        <taxon>metagenomes</taxon>
        <taxon>ecological metagenomes</taxon>
    </lineage>
</organism>
<dbReference type="InterPro" id="IPR029028">
    <property type="entry name" value="Alpha/beta_knot_MTases"/>
</dbReference>
<keyword evidence="2" id="KW-0489">Methyltransferase</keyword>
<gene>
    <name evidence="7" type="ORF">LCGC14_0215520</name>
</gene>